<dbReference type="RefSeq" id="WP_137029923.1">
    <property type="nucleotide sequence ID" value="NZ_SZNK01000001.1"/>
</dbReference>
<dbReference type="Proteomes" id="UP000307841">
    <property type="component" value="Unassembled WGS sequence"/>
</dbReference>
<dbReference type="InterPro" id="IPR028964">
    <property type="entry name" value="Imm8"/>
</dbReference>
<keyword evidence="2" id="KW-1185">Reference proteome</keyword>
<evidence type="ECO:0000313" key="2">
    <source>
        <dbReference type="Proteomes" id="UP000307841"/>
    </source>
</evidence>
<protein>
    <submittedName>
        <fullName evidence="1">Uncharacterized protein</fullName>
    </submittedName>
</protein>
<dbReference type="EMBL" id="SZNK01000001">
    <property type="protein sequence ID" value="TKI56486.1"/>
    <property type="molecule type" value="Genomic_DNA"/>
</dbReference>
<dbReference type="AlphaFoldDB" id="A0A4U2Y797"/>
<reference evidence="1 2" key="1">
    <citation type="submission" date="2019-04" db="EMBL/GenBank/DDBJ databases">
        <title>Whole genome sequencing of Brevibacillus sp. TGS2-1.</title>
        <authorList>
            <person name="Choi A."/>
        </authorList>
    </citation>
    <scope>NUCLEOTIDE SEQUENCE [LARGE SCALE GENOMIC DNA]</scope>
    <source>
        <strain evidence="1 2">TGS2-1</strain>
    </source>
</reference>
<sequence length="112" mass="13394">MIKPILKRPLEYRNVPEDNDEDFYVAITAVIGTQDSTGADLFYFYAASPKRLQRLFEDEGIFWGKDLLIMNKFDSRIIEEEVIKMLEECARETWEEVAQAINRFLFWEYDKR</sequence>
<dbReference type="Pfam" id="PF15586">
    <property type="entry name" value="Imm8"/>
    <property type="match status" value="1"/>
</dbReference>
<dbReference type="OrthoDB" id="2923655at2"/>
<name>A0A4U2Y797_9BACL</name>
<evidence type="ECO:0000313" key="1">
    <source>
        <dbReference type="EMBL" id="TKI56486.1"/>
    </source>
</evidence>
<accession>A0A4U2Y797</accession>
<proteinExistence type="predicted"/>
<organism evidence="1 2">
    <name type="scientific">Brevibacillus antibioticus</name>
    <dbReference type="NCBI Taxonomy" id="2570228"/>
    <lineage>
        <taxon>Bacteria</taxon>
        <taxon>Bacillati</taxon>
        <taxon>Bacillota</taxon>
        <taxon>Bacilli</taxon>
        <taxon>Bacillales</taxon>
        <taxon>Paenibacillaceae</taxon>
        <taxon>Brevibacillus</taxon>
    </lineage>
</organism>
<comment type="caution">
    <text evidence="1">The sequence shown here is derived from an EMBL/GenBank/DDBJ whole genome shotgun (WGS) entry which is preliminary data.</text>
</comment>
<gene>
    <name evidence="1" type="ORF">E8L90_13980</name>
</gene>